<accession>K6ADJ1</accession>
<dbReference type="AlphaFoldDB" id="K6ADJ1"/>
<evidence type="ECO:0000313" key="1">
    <source>
        <dbReference type="EMBL" id="EKN13758.1"/>
    </source>
</evidence>
<dbReference type="EMBL" id="AGZO01000020">
    <property type="protein sequence ID" value="EKN13758.1"/>
    <property type="molecule type" value="Genomic_DNA"/>
</dbReference>
<dbReference type="Proteomes" id="UP000006330">
    <property type="component" value="Unassembled WGS sequence"/>
</dbReference>
<protein>
    <submittedName>
        <fullName evidence="1">Conjugative transposon TraK protein</fullName>
    </submittedName>
</protein>
<reference evidence="1 2" key="1">
    <citation type="submission" date="2012-02" db="EMBL/GenBank/DDBJ databases">
        <title>The Genome Sequence of Parabacteroides goldsteinii CL02T12C30.</title>
        <authorList>
            <consortium name="The Broad Institute Genome Sequencing Platform"/>
            <person name="Earl A."/>
            <person name="Ward D."/>
            <person name="Feldgarden M."/>
            <person name="Gevers D."/>
            <person name="Zitomersky N.L."/>
            <person name="Coyne M.J."/>
            <person name="Comstock L.E."/>
            <person name="Young S.K."/>
            <person name="Zeng Q."/>
            <person name="Gargeya S."/>
            <person name="Fitzgerald M."/>
            <person name="Haas B."/>
            <person name="Abouelleil A."/>
            <person name="Alvarado L."/>
            <person name="Arachchi H.M."/>
            <person name="Berlin A."/>
            <person name="Chapman S.B."/>
            <person name="Gearin G."/>
            <person name="Goldberg J."/>
            <person name="Griggs A."/>
            <person name="Gujja S."/>
            <person name="Hansen M."/>
            <person name="Heiman D."/>
            <person name="Howarth C."/>
            <person name="Larimer J."/>
            <person name="Lui A."/>
            <person name="MacDonald P.J.P."/>
            <person name="McCowen C."/>
            <person name="Montmayeur A."/>
            <person name="Murphy C."/>
            <person name="Neiman D."/>
            <person name="Pearson M."/>
            <person name="Priest M."/>
            <person name="Roberts A."/>
            <person name="Saif S."/>
            <person name="Shea T."/>
            <person name="Sisk P."/>
            <person name="Stolte C."/>
            <person name="Sykes S."/>
            <person name="Wortman J."/>
            <person name="Nusbaum C."/>
            <person name="Birren B."/>
        </authorList>
    </citation>
    <scope>NUCLEOTIDE SEQUENCE [LARGE SCALE GENOMIC DNA]</scope>
    <source>
        <strain evidence="1 2">CL02T12C30</strain>
    </source>
</reference>
<evidence type="ECO:0000313" key="2">
    <source>
        <dbReference type="Proteomes" id="UP000006330"/>
    </source>
</evidence>
<comment type="caution">
    <text evidence="1">The sequence shown here is derived from an EMBL/GenBank/DDBJ whole genome shotgun (WGS) entry which is preliminary data.</text>
</comment>
<gene>
    <name evidence="1" type="ORF">HMPREF1076_03037</name>
</gene>
<name>K6ADJ1_9BACT</name>
<proteinExistence type="predicted"/>
<dbReference type="InterPro" id="IPR022276">
    <property type="entry name" value="Conjug_transposon_TraK"/>
</dbReference>
<dbReference type="PATRIC" id="fig|999418.3.peg.3090"/>
<organism evidence="1 2">
    <name type="scientific">Parabacteroides goldsteinii CL02T12C30</name>
    <dbReference type="NCBI Taxonomy" id="999418"/>
    <lineage>
        <taxon>Bacteria</taxon>
        <taxon>Pseudomonadati</taxon>
        <taxon>Bacteroidota</taxon>
        <taxon>Bacteroidia</taxon>
        <taxon>Bacteroidales</taxon>
        <taxon>Tannerellaceae</taxon>
        <taxon>Parabacteroides</taxon>
    </lineage>
</organism>
<dbReference type="HOGENOM" id="CLU_088153_0_0_10"/>
<dbReference type="NCBIfam" id="TIGR03781">
    <property type="entry name" value="Bac_Flav_CT_K"/>
    <property type="match status" value="1"/>
</dbReference>
<sequence length="157" mass="18184">MLDSGKSLMLALSQDAQQNRPVEAREHIRRFHELFFTLSPDKNAIESNVQRALYLSDESAICYYRNLQEKGYFNRMIAGNISQTLTVDSIGGNFDSYPYEMRAYCRQHIIRSSSVTERSLVTTCRLRNVTRSDNNPQGFLIEGFTIIENRDIGQYER</sequence>